<feature type="compositionally biased region" description="Basic and acidic residues" evidence="1">
    <location>
        <begin position="1"/>
        <end position="11"/>
    </location>
</feature>
<name>A0A7S1TS13_9STRA</name>
<evidence type="ECO:0000256" key="1">
    <source>
        <dbReference type="SAM" id="MobiDB-lite"/>
    </source>
</evidence>
<dbReference type="EMBL" id="HBGJ01005844">
    <property type="protein sequence ID" value="CAD9245241.1"/>
    <property type="molecule type" value="Transcribed_RNA"/>
</dbReference>
<sequence>MQAYLERERLRGPLPGVEEAEKREFERSRLRRDTWNKEMRRNQAESPRFAARRKTLATMRRRETLAKSEERAKLLRHQIEEAKAAERKRAERRRESWTKDAGRGRVTAAEHKRTKDQDDQDLAALLAAGDDPLGLTQVYSSRALAATGVERTLQISMSPSVATKHLALEAGNEHDGNSSAYY</sequence>
<feature type="region of interest" description="Disordered" evidence="1">
    <location>
        <begin position="83"/>
        <end position="117"/>
    </location>
</feature>
<proteinExistence type="predicted"/>
<evidence type="ECO:0000313" key="2">
    <source>
        <dbReference type="EMBL" id="CAD9245241.1"/>
    </source>
</evidence>
<feature type="region of interest" description="Disordered" evidence="1">
    <location>
        <begin position="1"/>
        <end position="26"/>
    </location>
</feature>
<gene>
    <name evidence="2" type="ORF">PPAR1163_LOCUS3589</name>
</gene>
<organism evidence="2">
    <name type="scientific">Phaeomonas parva</name>
    <dbReference type="NCBI Taxonomy" id="124430"/>
    <lineage>
        <taxon>Eukaryota</taxon>
        <taxon>Sar</taxon>
        <taxon>Stramenopiles</taxon>
        <taxon>Ochrophyta</taxon>
        <taxon>Pinguiophyceae</taxon>
        <taxon>Pinguiochrysidales</taxon>
        <taxon>Pinguiochrysidaceae</taxon>
        <taxon>Phaeomonas</taxon>
    </lineage>
</organism>
<reference evidence="2" key="1">
    <citation type="submission" date="2021-01" db="EMBL/GenBank/DDBJ databases">
        <authorList>
            <person name="Corre E."/>
            <person name="Pelletier E."/>
            <person name="Niang G."/>
            <person name="Scheremetjew M."/>
            <person name="Finn R."/>
            <person name="Kale V."/>
            <person name="Holt S."/>
            <person name="Cochrane G."/>
            <person name="Meng A."/>
            <person name="Brown T."/>
            <person name="Cohen L."/>
        </authorList>
    </citation>
    <scope>NUCLEOTIDE SEQUENCE</scope>
    <source>
        <strain evidence="2">CCMP2877</strain>
    </source>
</reference>
<accession>A0A7S1TS13</accession>
<protein>
    <submittedName>
        <fullName evidence="2">Uncharacterized protein</fullName>
    </submittedName>
</protein>
<dbReference type="AlphaFoldDB" id="A0A7S1TS13"/>